<dbReference type="Pfam" id="PF06397">
    <property type="entry name" value="Desulfoferrod_N"/>
    <property type="match status" value="1"/>
</dbReference>
<dbReference type="EC" id="1.15.1.2" evidence="4"/>
<evidence type="ECO:0000256" key="15">
    <source>
        <dbReference type="PIRSR" id="PIRSR604793-1"/>
    </source>
</evidence>
<evidence type="ECO:0000256" key="11">
    <source>
        <dbReference type="ARBA" id="ARBA00023004"/>
    </source>
</evidence>
<name>A0A2N7PNL1_9BACT</name>
<dbReference type="PANTHER" id="PTHR36541">
    <property type="entry name" value="SUPEROXIDE REDUCTASE-RELATED"/>
    <property type="match status" value="1"/>
</dbReference>
<dbReference type="GO" id="GO:0005506">
    <property type="term" value="F:iron ion binding"/>
    <property type="evidence" value="ECO:0007669"/>
    <property type="project" value="InterPro"/>
</dbReference>
<feature type="binding site" evidence="15">
    <location>
        <position position="29"/>
    </location>
    <ligand>
        <name>Fe cation</name>
        <dbReference type="ChEBI" id="CHEBI:24875"/>
        <label>1</label>
    </ligand>
</feature>
<evidence type="ECO:0000256" key="10">
    <source>
        <dbReference type="ARBA" id="ARBA00023002"/>
    </source>
</evidence>
<feature type="binding site" evidence="15">
    <location>
        <position position="13"/>
    </location>
    <ligand>
        <name>Fe cation</name>
        <dbReference type="ChEBI" id="CHEBI:24875"/>
        <label>1</label>
    </ligand>
</feature>
<comment type="cofactor">
    <cofactor evidence="1">
        <name>Cu(2+)</name>
        <dbReference type="ChEBI" id="CHEBI:29036"/>
    </cofactor>
</comment>
<protein>
    <recommendedName>
        <fullName evidence="5">Desulfoferrodoxin</fullName>
        <ecNumber evidence="4">1.15.1.2</ecNumber>
    </recommendedName>
    <alternativeName>
        <fullName evidence="13">Superoxide reductase</fullName>
    </alternativeName>
</protein>
<evidence type="ECO:0000313" key="19">
    <source>
        <dbReference type="Proteomes" id="UP000235460"/>
    </source>
</evidence>
<dbReference type="InterPro" id="IPR038094">
    <property type="entry name" value="Desulfoferrodoxin_N_sf"/>
</dbReference>
<dbReference type="NCBIfam" id="TIGR00319">
    <property type="entry name" value="desulf_FeS4"/>
    <property type="match status" value="1"/>
</dbReference>
<dbReference type="InterPro" id="IPR004462">
    <property type="entry name" value="Desulfoferrodoxin_N"/>
</dbReference>
<dbReference type="CDD" id="cd03171">
    <property type="entry name" value="SORL_Dfx_classI"/>
    <property type="match status" value="1"/>
</dbReference>
<dbReference type="CDD" id="cd00974">
    <property type="entry name" value="DSRD"/>
    <property type="match status" value="1"/>
</dbReference>
<evidence type="ECO:0000256" key="9">
    <source>
        <dbReference type="ARBA" id="ARBA00022982"/>
    </source>
</evidence>
<evidence type="ECO:0000259" key="16">
    <source>
        <dbReference type="Pfam" id="PF01880"/>
    </source>
</evidence>
<keyword evidence="8 15" id="KW-0479">Metal-binding</keyword>
<dbReference type="NCBIfam" id="TIGR00320">
    <property type="entry name" value="dfx_rbo"/>
    <property type="match status" value="1"/>
</dbReference>
<sequence length="142" mass="15942">MAEKLGVYKCNVCGNIVLVMHSGRGELVCCGQPMQLMVAGSVDAAVEKHVPVIEKKGKEYKVKVGSTPHPMTEEHYIEWIELHADEDKVYIKFLKPGDAPEATFQVEAKKVLAKEYCNLHGLWESSKVCEPSKLQEVYHEKV</sequence>
<gene>
    <name evidence="18" type="ORF">C0190_03760</name>
</gene>
<evidence type="ECO:0000259" key="17">
    <source>
        <dbReference type="Pfam" id="PF06397"/>
    </source>
</evidence>
<evidence type="ECO:0000256" key="14">
    <source>
        <dbReference type="ARBA" id="ARBA00047448"/>
    </source>
</evidence>
<feature type="binding site" evidence="15">
    <location>
        <position position="117"/>
    </location>
    <ligand>
        <name>Fe cation</name>
        <dbReference type="ChEBI" id="CHEBI:24875"/>
        <label>1</label>
    </ligand>
</feature>
<dbReference type="InterPro" id="IPR004793">
    <property type="entry name" value="Desulfoferrodoxin_rbo"/>
</dbReference>
<reference evidence="18 19" key="1">
    <citation type="submission" date="2018-01" db="EMBL/GenBank/DDBJ databases">
        <title>Metagenomic assembled genomes from two thermal pools in the Uzon Caldera, Kamchatka, Russia.</title>
        <authorList>
            <person name="Wilkins L."/>
            <person name="Ettinger C."/>
        </authorList>
    </citation>
    <scope>NUCLEOTIDE SEQUENCE [LARGE SCALE GENOMIC DNA]</scope>
    <source>
        <strain evidence="18">ZAV-08</strain>
    </source>
</reference>
<comment type="similarity">
    <text evidence="2">Belongs to the desulfoferrodoxin family.</text>
</comment>
<feature type="binding site" evidence="15">
    <location>
        <position position="120"/>
    </location>
    <ligand>
        <name>Fe cation</name>
        <dbReference type="ChEBI" id="CHEBI:24875"/>
        <label>1</label>
    </ligand>
</feature>
<accession>A0A2N7PNL1</accession>
<keyword evidence="11 15" id="KW-0408">Iron</keyword>
<dbReference type="InterPro" id="IPR002742">
    <property type="entry name" value="Desulfoferrodoxin_Fe-bd_dom"/>
</dbReference>
<dbReference type="GO" id="GO:0019430">
    <property type="term" value="P:removal of superoxide radicals"/>
    <property type="evidence" value="ECO:0007669"/>
    <property type="project" value="InterPro"/>
</dbReference>
<keyword evidence="6" id="KW-0813">Transport</keyword>
<evidence type="ECO:0000256" key="12">
    <source>
        <dbReference type="ARBA" id="ARBA00024690"/>
    </source>
</evidence>
<dbReference type="InterPro" id="IPR051233">
    <property type="entry name" value="Desulfoferrodoxin_SOR"/>
</dbReference>
<comment type="catalytic activity">
    <reaction evidence="14">
        <text>reduced [rubredoxin] + superoxide + 2 H(+) = oxidized [rubredoxin] + H2O2</text>
        <dbReference type="Rhea" id="RHEA:21324"/>
        <dbReference type="Rhea" id="RHEA-COMP:10302"/>
        <dbReference type="Rhea" id="RHEA-COMP:10303"/>
        <dbReference type="ChEBI" id="CHEBI:15378"/>
        <dbReference type="ChEBI" id="CHEBI:16240"/>
        <dbReference type="ChEBI" id="CHEBI:18421"/>
        <dbReference type="ChEBI" id="CHEBI:29033"/>
        <dbReference type="ChEBI" id="CHEBI:29034"/>
        <dbReference type="EC" id="1.15.1.2"/>
    </reaction>
</comment>
<dbReference type="Pfam" id="PF01880">
    <property type="entry name" value="Desulfoferrodox"/>
    <property type="match status" value="1"/>
</dbReference>
<proteinExistence type="inferred from homology"/>
<keyword evidence="9" id="KW-0249">Electron transport</keyword>
<dbReference type="SUPFAM" id="SSF57802">
    <property type="entry name" value="Rubredoxin-like"/>
    <property type="match status" value="1"/>
</dbReference>
<dbReference type="AlphaFoldDB" id="A0A2N7PNL1"/>
<evidence type="ECO:0000256" key="4">
    <source>
        <dbReference type="ARBA" id="ARBA00012679"/>
    </source>
</evidence>
<dbReference type="PANTHER" id="PTHR36541:SF1">
    <property type="entry name" value="SUPEROXIDE REDUCTASE-RELATED"/>
    <property type="match status" value="1"/>
</dbReference>
<evidence type="ECO:0000256" key="2">
    <source>
        <dbReference type="ARBA" id="ARBA00005941"/>
    </source>
</evidence>
<evidence type="ECO:0000256" key="6">
    <source>
        <dbReference type="ARBA" id="ARBA00022448"/>
    </source>
</evidence>
<evidence type="ECO:0000256" key="5">
    <source>
        <dbReference type="ARBA" id="ARBA00014839"/>
    </source>
</evidence>
<feature type="binding site" evidence="15">
    <location>
        <position position="75"/>
    </location>
    <ligand>
        <name>Fe cation</name>
        <dbReference type="ChEBI" id="CHEBI:24875"/>
        <label>2</label>
        <note>catalytic</note>
    </ligand>
</feature>
<evidence type="ECO:0000256" key="1">
    <source>
        <dbReference type="ARBA" id="ARBA00001973"/>
    </source>
</evidence>
<comment type="cofactor">
    <cofactor evidence="15">
        <name>Fe(3+)</name>
        <dbReference type="ChEBI" id="CHEBI:29034"/>
    </cofactor>
    <text evidence="15">Binds 1 Fe(3+) ion per subunit. The iron ion 1 is coordinated via 4 cysteine residues.</text>
</comment>
<feature type="binding site" evidence="15">
    <location>
        <position position="30"/>
    </location>
    <ligand>
        <name>Fe cation</name>
        <dbReference type="ChEBI" id="CHEBI:24875"/>
        <label>1</label>
    </ligand>
</feature>
<dbReference type="Gene3D" id="2.60.40.730">
    <property type="entry name" value="SOR catalytic domain"/>
    <property type="match status" value="1"/>
</dbReference>
<dbReference type="SUPFAM" id="SSF49367">
    <property type="entry name" value="Superoxide reductase-like"/>
    <property type="match status" value="1"/>
</dbReference>
<dbReference type="Proteomes" id="UP000235460">
    <property type="component" value="Unassembled WGS sequence"/>
</dbReference>
<comment type="function">
    <text evidence="12">Catalyzes the one-electron reduction of superoxide anion radical to hydrogen peroxide at a nonheme ferrous iron center. Plays a fundamental role in case of oxidative stress via its superoxide detoxification activity.</text>
</comment>
<dbReference type="InterPro" id="IPR036073">
    <property type="entry name" value="Desulfoferrodoxin_Fe-bd_dom_sf"/>
</dbReference>
<evidence type="ECO:0000313" key="18">
    <source>
        <dbReference type="EMBL" id="PMP67195.1"/>
    </source>
</evidence>
<feature type="binding site" evidence="15">
    <location>
        <position position="49"/>
    </location>
    <ligand>
        <name>Fe cation</name>
        <dbReference type="ChEBI" id="CHEBI:24875"/>
        <label>2</label>
        <note>catalytic</note>
    </ligand>
</feature>
<feature type="binding site" evidence="15">
    <location>
        <position position="10"/>
    </location>
    <ligand>
        <name>Fe cation</name>
        <dbReference type="ChEBI" id="CHEBI:24875"/>
        <label>1</label>
    </ligand>
</feature>
<comment type="subunit">
    <text evidence="3">Homodimer.</text>
</comment>
<dbReference type="NCBIfam" id="TIGR00332">
    <property type="entry name" value="neela_ferrous"/>
    <property type="match status" value="1"/>
</dbReference>
<feature type="domain" description="Desulfoferrodoxin ferrous iron-binding" evidence="16">
    <location>
        <begin position="42"/>
        <end position="125"/>
    </location>
</feature>
<evidence type="ECO:0000256" key="13">
    <source>
        <dbReference type="ARBA" id="ARBA00031398"/>
    </source>
</evidence>
<evidence type="ECO:0000256" key="7">
    <source>
        <dbReference type="ARBA" id="ARBA00022575"/>
    </source>
</evidence>
<comment type="cofactor">
    <cofactor evidence="15">
        <name>Fe(2+)</name>
        <dbReference type="ChEBI" id="CHEBI:29033"/>
    </cofactor>
    <text evidence="15">Binds 1 Fe(2+) ion per subunit. The iron ion 2 is coordinated via four histidines and one cysteine residue.</text>
</comment>
<dbReference type="Gene3D" id="2.20.28.100">
    <property type="entry name" value="Desulphoferrodoxin, N-terminal domain"/>
    <property type="match status" value="1"/>
</dbReference>
<feature type="binding site" evidence="15">
    <location>
        <position position="69"/>
    </location>
    <ligand>
        <name>Fe cation</name>
        <dbReference type="ChEBI" id="CHEBI:24875"/>
        <label>2</label>
        <note>catalytic</note>
    </ligand>
</feature>
<comment type="caution">
    <text evidence="18">The sequence shown here is derived from an EMBL/GenBank/DDBJ whole genome shotgun (WGS) entry which is preliminary data.</text>
</comment>
<dbReference type="GO" id="GO:0050605">
    <property type="term" value="F:superoxide reductase activity"/>
    <property type="evidence" value="ECO:0007669"/>
    <property type="project" value="UniProtKB-EC"/>
</dbReference>
<keyword evidence="10" id="KW-0560">Oxidoreductase</keyword>
<evidence type="ECO:0000256" key="8">
    <source>
        <dbReference type="ARBA" id="ARBA00022723"/>
    </source>
</evidence>
<keyword evidence="7" id="KW-0216">Detoxification</keyword>
<feature type="domain" description="Desulfoferrodoxin N-terminal" evidence="17">
    <location>
        <begin position="2"/>
        <end position="37"/>
    </location>
</feature>
<dbReference type="EMBL" id="PNIK01000057">
    <property type="protein sequence ID" value="PMP67195.1"/>
    <property type="molecule type" value="Genomic_DNA"/>
</dbReference>
<organism evidence="18 19">
    <name type="scientific">Thermodesulfobacterium geofontis</name>
    <dbReference type="NCBI Taxonomy" id="1295609"/>
    <lineage>
        <taxon>Bacteria</taxon>
        <taxon>Pseudomonadati</taxon>
        <taxon>Thermodesulfobacteriota</taxon>
        <taxon>Thermodesulfobacteria</taxon>
        <taxon>Thermodesulfobacteriales</taxon>
        <taxon>Thermodesulfobacteriaceae</taxon>
        <taxon>Thermodesulfobacterium</taxon>
    </lineage>
</organism>
<evidence type="ECO:0000256" key="3">
    <source>
        <dbReference type="ARBA" id="ARBA00011738"/>
    </source>
</evidence>